<feature type="disulfide bond" evidence="6">
    <location>
        <begin position="149"/>
        <end position="210"/>
    </location>
</feature>
<reference evidence="8" key="1">
    <citation type="submission" date="2021-03" db="EMBL/GenBank/DDBJ databases">
        <authorList>
            <person name="Bekaert M."/>
        </authorList>
    </citation>
    <scope>NUCLEOTIDE SEQUENCE</scope>
</reference>
<feature type="domain" description="SRCR" evidence="7">
    <location>
        <begin position="219"/>
        <end position="332"/>
    </location>
</feature>
<feature type="disulfide bond" evidence="6">
    <location>
        <begin position="76"/>
        <end position="86"/>
    </location>
</feature>
<dbReference type="FunFam" id="3.10.250.10:FF:000026">
    <property type="entry name" value="Tequila, isoform D"/>
    <property type="match status" value="1"/>
</dbReference>
<dbReference type="FunFam" id="3.10.250.10:FF:000006">
    <property type="entry name" value="neurotrypsin isoform X2"/>
    <property type="match status" value="2"/>
</dbReference>
<feature type="disulfide bond" evidence="6">
    <location>
        <begin position="380"/>
        <end position="441"/>
    </location>
</feature>
<dbReference type="Proteomes" id="UP000683360">
    <property type="component" value="Unassembled WGS sequence"/>
</dbReference>
<dbReference type="PANTHER" id="PTHR19331:SF465">
    <property type="entry name" value="EGG PEPTIDE SPERACT RECEPTOR"/>
    <property type="match status" value="1"/>
</dbReference>
<feature type="disulfide bond" evidence="6">
    <location>
        <begin position="301"/>
        <end position="311"/>
    </location>
</feature>
<evidence type="ECO:0000256" key="6">
    <source>
        <dbReference type="PROSITE-ProRule" id="PRU00196"/>
    </source>
</evidence>
<name>A0A8S3TWH2_MYTED</name>
<keyword evidence="3 6" id="KW-1015">Disulfide bond</keyword>
<sequence>MHSEIVLTVQLSGKAAGTIQVTKNGVLGTICDDHFNKADAQVVCRMLGSKGGVAAPTAEGVFPPGTGKILYDELNCVGTEQSIEQCTSAAINDCYHSEDAGVICDSSEVQYRLVNGKDKNSGRVEININGEWGTMCDDEFDATSAKIMCKQLGLPSAYATPAVFGSGLTTAPIYFDDVHCIGNETDILGCNMTAIGDNDCDHTEDIGVVCSDQPPNIQVRLVGGTTTDEGRVEVNFGNAWGTVCDDGWTAQDATVVCKMLGYTGYLSMICFINLISGSPKPYGGAYFGAGTGDISMDDVDCIGTESTLGMCNFGGFGNHDCDHTEDAGVSCSGKDDGGVTAVRLVGGSSATEGRVEVQHGSRWGTVCDDQFDDREARVVCRMLGFNGTAIAIGSSRWTGATGPIFMDELMCSGREASLGDCQFDGYGNHDCDHTEDAGVICNAGNVTNDLRVRLVNGKTQYEGRLEVNYHGQWGTVCDDHFDYKAAKVACKMLGYSSMSNAQAVHAAHVGEGTGSIILDNVVCTGREDSLSRCRHNAYMTNNCDHSEDVGIRCEGKTESPVRLTGTSVPFEGRLEIFHLNRWGTVCSDGFNKQAAQVVCSMLGYPSDTPVIKQTTSVGSATTNSSMPIWMDHVQCQGNETSLDQCSHDRWGTNHCTHNQDVVIQCRAHGITCYHCDGLDKPTDCKETMQCAAGESCEEASYIVDGLTRYSLTCQSKLVCDAIASGGTIVGRKRQAQTVRVKCCDTPLCNKMLLDFDPNAQGHSTGSCADKVGIDCNQLDTLNICANAQAAKLYCPKHCGLCT</sequence>
<dbReference type="FunFam" id="3.10.250.10:FF:000001">
    <property type="entry name" value="Lysyl oxidase 4 isoform X1"/>
    <property type="match status" value="1"/>
</dbReference>
<dbReference type="SUPFAM" id="SSF57302">
    <property type="entry name" value="Snake toxin-like"/>
    <property type="match status" value="1"/>
</dbReference>
<comment type="caution">
    <text evidence="6">Lacks conserved residue(s) required for the propagation of feature annotation.</text>
</comment>
<keyword evidence="9" id="KW-1185">Reference proteome</keyword>
<dbReference type="SMART" id="SM00202">
    <property type="entry name" value="SR"/>
    <property type="match status" value="6"/>
</dbReference>
<feature type="domain" description="SRCR" evidence="7">
    <location>
        <begin position="452"/>
        <end position="554"/>
    </location>
</feature>
<dbReference type="PANTHER" id="PTHR19331">
    <property type="entry name" value="SCAVENGER RECEPTOR DOMAIN-CONTAINING"/>
    <property type="match status" value="1"/>
</dbReference>
<evidence type="ECO:0000256" key="3">
    <source>
        <dbReference type="ARBA" id="ARBA00023157"/>
    </source>
</evidence>
<accession>A0A8S3TWH2</accession>
<feature type="disulfide bond" evidence="6">
    <location>
        <begin position="367"/>
        <end position="431"/>
    </location>
</feature>
<dbReference type="EMBL" id="CAJPWZ010002269">
    <property type="protein sequence ID" value="CAG2234732.1"/>
    <property type="molecule type" value="Genomic_DNA"/>
</dbReference>
<dbReference type="AlphaFoldDB" id="A0A8S3TWH2"/>
<keyword evidence="2" id="KW-0677">Repeat</keyword>
<dbReference type="Pfam" id="PF00530">
    <property type="entry name" value="SRCR"/>
    <property type="match status" value="6"/>
</dbReference>
<feature type="disulfide bond" evidence="6">
    <location>
        <begin position="136"/>
        <end position="200"/>
    </location>
</feature>
<evidence type="ECO:0000313" key="8">
    <source>
        <dbReference type="EMBL" id="CAG2234732.1"/>
    </source>
</evidence>
<evidence type="ECO:0000256" key="5">
    <source>
        <dbReference type="ARBA" id="ARBA00023180"/>
    </source>
</evidence>
<dbReference type="PRINTS" id="PR00258">
    <property type="entry name" value="SPERACTRCPTR"/>
</dbReference>
<evidence type="ECO:0000256" key="2">
    <source>
        <dbReference type="ARBA" id="ARBA00022737"/>
    </source>
</evidence>
<protein>
    <submittedName>
        <fullName evidence="8">DMBT1</fullName>
    </submittedName>
</protein>
<feature type="disulfide bond" evidence="6">
    <location>
        <begin position="180"/>
        <end position="190"/>
    </location>
</feature>
<evidence type="ECO:0000259" key="7">
    <source>
        <dbReference type="PROSITE" id="PS50287"/>
    </source>
</evidence>
<evidence type="ECO:0000256" key="1">
    <source>
        <dbReference type="ARBA" id="ARBA00022729"/>
    </source>
</evidence>
<dbReference type="GO" id="GO:0016020">
    <property type="term" value="C:membrane"/>
    <property type="evidence" value="ECO:0007669"/>
    <property type="project" value="InterPro"/>
</dbReference>
<dbReference type="Gene3D" id="3.10.250.10">
    <property type="entry name" value="SRCR-like domain"/>
    <property type="match status" value="6"/>
</dbReference>
<keyword evidence="4" id="KW-0675">Receptor</keyword>
<proteinExistence type="predicted"/>
<dbReference type="FunFam" id="3.10.250.10:FF:000011">
    <property type="entry name" value="Scavenger receptor class A member 5"/>
    <property type="match status" value="1"/>
</dbReference>
<keyword evidence="1" id="KW-0732">Signal</keyword>
<feature type="disulfide bond" evidence="6">
    <location>
        <begin position="411"/>
        <end position="421"/>
    </location>
</feature>
<feature type="disulfide bond" evidence="6">
    <location>
        <begin position="523"/>
        <end position="533"/>
    </location>
</feature>
<organism evidence="8 9">
    <name type="scientific">Mytilus edulis</name>
    <name type="common">Blue mussel</name>
    <dbReference type="NCBI Taxonomy" id="6550"/>
    <lineage>
        <taxon>Eukaryota</taxon>
        <taxon>Metazoa</taxon>
        <taxon>Spiralia</taxon>
        <taxon>Lophotrochozoa</taxon>
        <taxon>Mollusca</taxon>
        <taxon>Bivalvia</taxon>
        <taxon>Autobranchia</taxon>
        <taxon>Pteriomorphia</taxon>
        <taxon>Mytilida</taxon>
        <taxon>Mytiloidea</taxon>
        <taxon>Mytilidae</taxon>
        <taxon>Mytilinae</taxon>
        <taxon>Mytilus</taxon>
    </lineage>
</organism>
<dbReference type="PROSITE" id="PS00420">
    <property type="entry name" value="SRCR_1"/>
    <property type="match status" value="3"/>
</dbReference>
<dbReference type="InterPro" id="IPR036772">
    <property type="entry name" value="SRCR-like_dom_sf"/>
</dbReference>
<dbReference type="InterPro" id="IPR045860">
    <property type="entry name" value="Snake_toxin-like_sf"/>
</dbReference>
<feature type="domain" description="SRCR" evidence="7">
    <location>
        <begin position="561"/>
        <end position="666"/>
    </location>
</feature>
<dbReference type="OrthoDB" id="6128208at2759"/>
<feature type="domain" description="SRCR" evidence="7">
    <location>
        <begin position="342"/>
        <end position="442"/>
    </location>
</feature>
<evidence type="ECO:0000313" key="9">
    <source>
        <dbReference type="Proteomes" id="UP000683360"/>
    </source>
</evidence>
<comment type="caution">
    <text evidence="8">The sequence shown here is derived from an EMBL/GenBank/DDBJ whole genome shotgun (WGS) entry which is preliminary data.</text>
</comment>
<evidence type="ECO:0000256" key="4">
    <source>
        <dbReference type="ARBA" id="ARBA00023170"/>
    </source>
</evidence>
<keyword evidence="5" id="KW-0325">Glycoprotein</keyword>
<feature type="domain" description="SRCR" evidence="7">
    <location>
        <begin position="5"/>
        <end position="105"/>
    </location>
</feature>
<dbReference type="PROSITE" id="PS50287">
    <property type="entry name" value="SRCR_2"/>
    <property type="match status" value="6"/>
</dbReference>
<dbReference type="SUPFAM" id="SSF56487">
    <property type="entry name" value="SRCR-like"/>
    <property type="match status" value="6"/>
</dbReference>
<dbReference type="FunFam" id="3.10.250.10:FF:000007">
    <property type="entry name" value="Soluble scavenger receptor cysteine-rich domain-containing protein SSC5D"/>
    <property type="match status" value="1"/>
</dbReference>
<feature type="domain" description="SRCR" evidence="7">
    <location>
        <begin position="111"/>
        <end position="211"/>
    </location>
</feature>
<gene>
    <name evidence="8" type="ORF">MEDL_47345</name>
</gene>
<feature type="disulfide bond" evidence="6">
    <location>
        <begin position="635"/>
        <end position="645"/>
    </location>
</feature>
<dbReference type="InterPro" id="IPR001190">
    <property type="entry name" value="SRCR"/>
</dbReference>